<feature type="transmembrane region" description="Helical" evidence="8">
    <location>
        <begin position="531"/>
        <end position="553"/>
    </location>
</feature>
<evidence type="ECO:0000256" key="7">
    <source>
        <dbReference type="ARBA" id="ARBA00023136"/>
    </source>
</evidence>
<reference evidence="9 10" key="1">
    <citation type="submission" date="2019-11" db="EMBL/GenBank/DDBJ databases">
        <authorList>
            <person name="Zhang J."/>
            <person name="Sun C."/>
        </authorList>
    </citation>
    <scope>NUCLEOTIDE SEQUENCE [LARGE SCALE GENOMIC DNA]</scope>
    <source>
        <strain evidence="10">sp2</strain>
    </source>
</reference>
<evidence type="ECO:0000256" key="5">
    <source>
        <dbReference type="ARBA" id="ARBA00022692"/>
    </source>
</evidence>
<dbReference type="PANTHER" id="PTHR32063:SF4">
    <property type="entry name" value="SLR6043 PROTEIN"/>
    <property type="match status" value="1"/>
</dbReference>
<feature type="transmembrane region" description="Helical" evidence="8">
    <location>
        <begin position="339"/>
        <end position="357"/>
    </location>
</feature>
<dbReference type="PANTHER" id="PTHR32063">
    <property type="match status" value="1"/>
</dbReference>
<keyword evidence="5 8" id="KW-0812">Transmembrane</keyword>
<evidence type="ECO:0000256" key="6">
    <source>
        <dbReference type="ARBA" id="ARBA00022989"/>
    </source>
</evidence>
<organism evidence="9 10">
    <name type="scientific">Guyparkeria halophila</name>
    <dbReference type="NCBI Taxonomy" id="47960"/>
    <lineage>
        <taxon>Bacteria</taxon>
        <taxon>Pseudomonadati</taxon>
        <taxon>Pseudomonadota</taxon>
        <taxon>Gammaproteobacteria</taxon>
        <taxon>Chromatiales</taxon>
        <taxon>Thioalkalibacteraceae</taxon>
        <taxon>Guyparkeria</taxon>
    </lineage>
</organism>
<dbReference type="GO" id="GO:0005886">
    <property type="term" value="C:plasma membrane"/>
    <property type="evidence" value="ECO:0007669"/>
    <property type="project" value="UniProtKB-SubCell"/>
</dbReference>
<feature type="transmembrane region" description="Helical" evidence="8">
    <location>
        <begin position="916"/>
        <end position="938"/>
    </location>
</feature>
<evidence type="ECO:0000256" key="4">
    <source>
        <dbReference type="ARBA" id="ARBA00022475"/>
    </source>
</evidence>
<dbReference type="InterPro" id="IPR027463">
    <property type="entry name" value="AcrB_DN_DC_subdom"/>
</dbReference>
<comment type="similarity">
    <text evidence="2">Belongs to the resistance-nodulation-cell division (RND) (TC 2.A.6) family.</text>
</comment>
<comment type="subcellular location">
    <subcellularLocation>
        <location evidence="1">Cell membrane</location>
        <topology evidence="1">Multi-pass membrane protein</topology>
    </subcellularLocation>
</comment>
<feature type="transmembrane region" description="Helical" evidence="8">
    <location>
        <begin position="890"/>
        <end position="910"/>
    </location>
</feature>
<dbReference type="Gene3D" id="3.30.70.1440">
    <property type="entry name" value="Multidrug efflux transporter AcrB pore domain"/>
    <property type="match status" value="1"/>
</dbReference>
<gene>
    <name evidence="9" type="ORF">GM160_04610</name>
</gene>
<evidence type="ECO:0000256" key="3">
    <source>
        <dbReference type="ARBA" id="ARBA00022448"/>
    </source>
</evidence>
<dbReference type="SUPFAM" id="SSF82714">
    <property type="entry name" value="Multidrug efflux transporter AcrB TolC docking domain, DN and DC subdomains"/>
    <property type="match status" value="2"/>
</dbReference>
<feature type="transmembrane region" description="Helical" evidence="8">
    <location>
        <begin position="864"/>
        <end position="883"/>
    </location>
</feature>
<evidence type="ECO:0000313" key="9">
    <source>
        <dbReference type="EMBL" id="QGT78240.1"/>
    </source>
</evidence>
<dbReference type="NCBIfam" id="TIGR00914">
    <property type="entry name" value="2A0601"/>
    <property type="match status" value="1"/>
</dbReference>
<dbReference type="Gene3D" id="1.20.1640.10">
    <property type="entry name" value="Multidrug efflux transporter AcrB transmembrane domain"/>
    <property type="match status" value="2"/>
</dbReference>
<keyword evidence="4" id="KW-1003">Cell membrane</keyword>
<sequence>MLDRLIDWSLQNRLLVVAASALLLVLGVVTARDAPVDVFPDLTAPTVTVMTEAPGLATEEVEQQVSYPIEMAMNGAQDVRRLRSQSVPGFSIVWVEFEWGTDILESRQIVTERLDQARDDLPRAAGVPQLGPITSIMGEIEFLGVKPTGESSLMLAREVADWTLAPRLLSIPGVANVTALGGDIREYQVLVSPDRLQEMQIGLDQVRDAASRANRNAGGGWISEGGQDYVLRYLGRTTDPADIANAVITVRDDAPVRIRHVAEVVEGPGIPIGDAGINGDPGVILAVSKQPGADTLELDQRIQAALAEVRPGLPAGIEVVPGLFRQADFINRAVDNVAVALRDGAIFVVVVLFAFLFSFRTTLISVLAIPLSLVVALIGLKWMGIGINTMTLGGMTIAIGALVDDAIIFVENIYRRLRENRHADQPAPAARVVYRACSEVRQSVVFSTAIIMLVFAPLFFLDGVEGRLLEPLGLAYLIAIAASLLVALTLTPVLSLGLLASDRAMGEERDPPVIRFAKWLYRPILNASLRFAPLVLGLSVVAVIATLLVIGQFGRSFLPEFNEGSLTIKLTAPPGTSLETSAGIGRQVEEILLEYDEVESVARKTGRAALDAHTQGPNASELEVMLGELPQGKAAFLADLREELGSVSGVNINIGQPLSHRIDHMLSGTRAAIAVKIFGPSLGELRNLGGELETTMKGVDGLVDVAMEPLQAVPELRLRADRDAIARYGMTVAEVADLVETAYRGRVVSEIFEGNRRFDLVVRFPDEARDDRLNVGDTLIQTPIGDRVPLRALATPSFEQGPGTILREDTERRLVVSANVAGRDLRGAVEAIQARVAEQMRLPEGYRIEYGGQFEAEAEATRTIGWVSLAVLAGILLLLQMAFRSLRLALLVMVNIPLALVGGVAAVWAMGGVITVAALVGFITLFGIAIRNGILLISRFQALARDGMDVDEAVVTGSMERLAPILMTALTAGLALIPLAMGLGEPGTEIQAPMAVVILGGLATSTLLNMVVLPALYRLVANRGTGT</sequence>
<accession>A0A6I6CXX8</accession>
<dbReference type="Gene3D" id="3.30.70.1430">
    <property type="entry name" value="Multidrug efflux transporter AcrB pore domain"/>
    <property type="match status" value="2"/>
</dbReference>
<dbReference type="AlphaFoldDB" id="A0A6I6CXX8"/>
<evidence type="ECO:0000256" key="8">
    <source>
        <dbReference type="SAM" id="Phobius"/>
    </source>
</evidence>
<protein>
    <submittedName>
        <fullName evidence="9">CusA/CzcA family heavy metal efflux RND transporter</fullName>
    </submittedName>
</protein>
<dbReference type="InterPro" id="IPR001036">
    <property type="entry name" value="Acrflvin-R"/>
</dbReference>
<evidence type="ECO:0000313" key="10">
    <source>
        <dbReference type="Proteomes" id="UP000427716"/>
    </source>
</evidence>
<proteinExistence type="inferred from homology"/>
<keyword evidence="6 8" id="KW-1133">Transmembrane helix</keyword>
<evidence type="ECO:0000256" key="1">
    <source>
        <dbReference type="ARBA" id="ARBA00004651"/>
    </source>
</evidence>
<feature type="transmembrane region" description="Helical" evidence="8">
    <location>
        <begin position="444"/>
        <end position="461"/>
    </location>
</feature>
<dbReference type="EMBL" id="CP046415">
    <property type="protein sequence ID" value="QGT78240.1"/>
    <property type="molecule type" value="Genomic_DNA"/>
</dbReference>
<feature type="transmembrane region" description="Helical" evidence="8">
    <location>
        <begin position="995"/>
        <end position="1017"/>
    </location>
</feature>
<dbReference type="InterPro" id="IPR004763">
    <property type="entry name" value="CusA-like"/>
</dbReference>
<feature type="transmembrane region" description="Helical" evidence="8">
    <location>
        <begin position="390"/>
        <end position="410"/>
    </location>
</feature>
<dbReference type="PRINTS" id="PR00702">
    <property type="entry name" value="ACRIFLAVINRP"/>
</dbReference>
<name>A0A6I6CXX8_9GAMM</name>
<dbReference type="KEGG" id="ghl:GM160_04610"/>
<feature type="transmembrane region" description="Helical" evidence="8">
    <location>
        <begin position="364"/>
        <end position="384"/>
    </location>
</feature>
<keyword evidence="7 8" id="KW-0472">Membrane</keyword>
<feature type="transmembrane region" description="Helical" evidence="8">
    <location>
        <begin position="962"/>
        <end position="983"/>
    </location>
</feature>
<keyword evidence="3" id="KW-0813">Transport</keyword>
<dbReference type="GO" id="GO:0042910">
    <property type="term" value="F:xenobiotic transmembrane transporter activity"/>
    <property type="evidence" value="ECO:0007669"/>
    <property type="project" value="TreeGrafter"/>
</dbReference>
<dbReference type="Pfam" id="PF00873">
    <property type="entry name" value="ACR_tran"/>
    <property type="match status" value="1"/>
</dbReference>
<dbReference type="GO" id="GO:0008324">
    <property type="term" value="F:monoatomic cation transmembrane transporter activity"/>
    <property type="evidence" value="ECO:0007669"/>
    <property type="project" value="InterPro"/>
</dbReference>
<dbReference type="Proteomes" id="UP000427716">
    <property type="component" value="Chromosome"/>
</dbReference>
<evidence type="ECO:0000256" key="2">
    <source>
        <dbReference type="ARBA" id="ARBA00010942"/>
    </source>
</evidence>
<dbReference type="SUPFAM" id="SSF82693">
    <property type="entry name" value="Multidrug efflux transporter AcrB pore domain, PN1, PN2, PC1 and PC2 subdomains"/>
    <property type="match status" value="3"/>
</dbReference>
<dbReference type="RefSeq" id="WP_156573548.1">
    <property type="nucleotide sequence ID" value="NZ_CP046415.1"/>
</dbReference>
<dbReference type="Gene3D" id="3.30.70.1320">
    <property type="entry name" value="Multidrug efflux transporter AcrB pore domain like"/>
    <property type="match status" value="1"/>
</dbReference>
<keyword evidence="10" id="KW-1185">Reference proteome</keyword>
<dbReference type="Gene3D" id="3.30.2090.10">
    <property type="entry name" value="Multidrug efflux transporter AcrB TolC docking domain, DN and DC subdomains"/>
    <property type="match status" value="2"/>
</dbReference>
<feature type="transmembrane region" description="Helical" evidence="8">
    <location>
        <begin position="473"/>
        <end position="499"/>
    </location>
</feature>
<dbReference type="SUPFAM" id="SSF82866">
    <property type="entry name" value="Multidrug efflux transporter AcrB transmembrane domain"/>
    <property type="match status" value="2"/>
</dbReference>